<evidence type="ECO:0000256" key="1">
    <source>
        <dbReference type="ARBA" id="ARBA00022801"/>
    </source>
</evidence>
<organism evidence="4 5">
    <name type="scientific">Candidatus Pantoea multigeneris</name>
    <dbReference type="NCBI Taxonomy" id="2608357"/>
    <lineage>
        <taxon>Bacteria</taxon>
        <taxon>Pseudomonadati</taxon>
        <taxon>Pseudomonadota</taxon>
        <taxon>Gammaproteobacteria</taxon>
        <taxon>Enterobacterales</taxon>
        <taxon>Erwiniaceae</taxon>
        <taxon>Pantoea</taxon>
    </lineage>
</organism>
<evidence type="ECO:0000313" key="5">
    <source>
        <dbReference type="Proteomes" id="UP001515683"/>
    </source>
</evidence>
<keyword evidence="2" id="KW-0732">Signal</keyword>
<keyword evidence="1 4" id="KW-0378">Hydrolase</keyword>
<feature type="signal peptide" evidence="2">
    <location>
        <begin position="1"/>
        <end position="22"/>
    </location>
</feature>
<dbReference type="Gene3D" id="3.40.50.1820">
    <property type="entry name" value="alpha/beta hydrolase"/>
    <property type="match status" value="1"/>
</dbReference>
<gene>
    <name evidence="4" type="ORF">F3J40_07720</name>
</gene>
<protein>
    <submittedName>
        <fullName evidence="4">Alpha/beta hydrolase</fullName>
    </submittedName>
</protein>
<keyword evidence="5" id="KW-1185">Reference proteome</keyword>
<comment type="caution">
    <text evidence="4">The sequence shown here is derived from an EMBL/GenBank/DDBJ whole genome shotgun (WGS) entry which is preliminary data.</text>
</comment>
<proteinExistence type="predicted"/>
<dbReference type="PANTHER" id="PTHR48081">
    <property type="entry name" value="AB HYDROLASE SUPERFAMILY PROTEIN C4A8.06C"/>
    <property type="match status" value="1"/>
</dbReference>
<dbReference type="Proteomes" id="UP001515683">
    <property type="component" value="Unassembled WGS sequence"/>
</dbReference>
<dbReference type="PROSITE" id="PS51257">
    <property type="entry name" value="PROKAR_LIPOPROTEIN"/>
    <property type="match status" value="1"/>
</dbReference>
<accession>A0ABX0R816</accession>
<dbReference type="PANTHER" id="PTHR48081:SF13">
    <property type="entry name" value="ALPHA_BETA HYDROLASE"/>
    <property type="match status" value="1"/>
</dbReference>
<dbReference type="Pfam" id="PF20434">
    <property type="entry name" value="BD-FAE"/>
    <property type="match status" value="1"/>
</dbReference>
<dbReference type="EMBL" id="VWXF01000002">
    <property type="protein sequence ID" value="NIF21486.1"/>
    <property type="molecule type" value="Genomic_DNA"/>
</dbReference>
<dbReference type="InterPro" id="IPR049492">
    <property type="entry name" value="BD-FAE-like_dom"/>
</dbReference>
<dbReference type="InterPro" id="IPR029058">
    <property type="entry name" value="AB_hydrolase_fold"/>
</dbReference>
<dbReference type="InterPro" id="IPR050300">
    <property type="entry name" value="GDXG_lipolytic_enzyme"/>
</dbReference>
<reference evidence="4 5" key="1">
    <citation type="journal article" date="2019" name="bioRxiv">
        <title>Bacteria contribute to plant secondary compound degradation in a generalist herbivore system.</title>
        <authorList>
            <person name="Francoeur C.B."/>
            <person name="Khadempour L."/>
            <person name="Moreira-Soto R.D."/>
            <person name="Gotting K."/>
            <person name="Book A.J."/>
            <person name="Pinto-Tomas A.A."/>
            <person name="Keefover-Ring K."/>
            <person name="Currie C.R."/>
        </authorList>
    </citation>
    <scope>NUCLEOTIDE SEQUENCE [LARGE SCALE GENOMIC DNA]</scope>
    <source>
        <strain evidence="4">Acro-835</strain>
    </source>
</reference>
<dbReference type="RefSeq" id="WP_167013440.1">
    <property type="nucleotide sequence ID" value="NZ_VWXF01000002.1"/>
</dbReference>
<evidence type="ECO:0000256" key="2">
    <source>
        <dbReference type="SAM" id="SignalP"/>
    </source>
</evidence>
<evidence type="ECO:0000313" key="4">
    <source>
        <dbReference type="EMBL" id="NIF21486.1"/>
    </source>
</evidence>
<feature type="domain" description="BD-FAE-like" evidence="3">
    <location>
        <begin position="58"/>
        <end position="272"/>
    </location>
</feature>
<name>A0ABX0R816_9GAMM</name>
<sequence>MKNRIFALGVVLSLSVATAACAMMPDAMPHGGPTIKEKQLKPAFADVAYSDKSKTQKLDVYLPTGHTAPYPVVIYAHPGGFKFGDKTMAPYSIVHAILDKGYAFVSVDYRLSGESHYPAAVQDFFTATEFVQSHASEYHLNSGKIYYYGESAGANIVALAGLAADNPVFNQEKLHPATFIKPAGVISLYPPVDFARIVEFTQAQGCSGGMHFPGLNFEEQYLGGKLADNVDKIHAANPVTYVKAGAPAFFIENGSNDCNVGSEQSKLLVNALTKAGVPVFYHEFPGAGHGGPEFETQENVKKLTDFLK</sequence>
<dbReference type="SUPFAM" id="SSF53474">
    <property type="entry name" value="alpha/beta-Hydrolases"/>
    <property type="match status" value="1"/>
</dbReference>
<evidence type="ECO:0000259" key="3">
    <source>
        <dbReference type="Pfam" id="PF20434"/>
    </source>
</evidence>
<feature type="chain" id="PRO_5046284925" evidence="2">
    <location>
        <begin position="23"/>
        <end position="308"/>
    </location>
</feature>
<dbReference type="GO" id="GO:0016787">
    <property type="term" value="F:hydrolase activity"/>
    <property type="evidence" value="ECO:0007669"/>
    <property type="project" value="UniProtKB-KW"/>
</dbReference>